<keyword evidence="3" id="KW-1185">Reference proteome</keyword>
<evidence type="ECO:0000313" key="3">
    <source>
        <dbReference type="Proteomes" id="UP001501578"/>
    </source>
</evidence>
<organism evidence="2 3">
    <name type="scientific">Nonomuraea longicatena</name>
    <dbReference type="NCBI Taxonomy" id="83682"/>
    <lineage>
        <taxon>Bacteria</taxon>
        <taxon>Bacillati</taxon>
        <taxon>Actinomycetota</taxon>
        <taxon>Actinomycetes</taxon>
        <taxon>Streptosporangiales</taxon>
        <taxon>Streptosporangiaceae</taxon>
        <taxon>Nonomuraea</taxon>
    </lineage>
</organism>
<name>A0ABP4B9U1_9ACTN</name>
<accession>A0ABP4B9U1</accession>
<protein>
    <recommendedName>
        <fullName evidence="4">MucB/RseB N-terminal domain-containing protein</fullName>
    </recommendedName>
</protein>
<comment type="caution">
    <text evidence="2">The sequence shown here is derived from an EMBL/GenBank/DDBJ whole genome shotgun (WGS) entry which is preliminary data.</text>
</comment>
<feature type="transmembrane region" description="Helical" evidence="1">
    <location>
        <begin position="40"/>
        <end position="59"/>
    </location>
</feature>
<sequence length="412" mass="45312">MLEQELRQAMAEDAQDLRPASDLVDQVVRRSRRRTRRRRGVLAAALALAVGTAGTGWLITDRKDPDQVATARHVTSAAPVAVGGVTVGYLPEGLGAPRTEPAAYKGLQGSALVWPTLRITVYQGLYDVKAGTATVRGRPVAQNADRTELLWQENGDTVVQIRVAPALKGELRRIADELSTKPQGGERFTELRLTHFPPDAHVFRKVIFAGPQLSRSWVGADHRSIQISTVRSEHMPRDWVAGVKFGAPFQVNGTTVRPGPRGHSLYWEQPKGTHYRLAATSHYKKDLRRIIEGIRPVEDTDPRAFGSLDVGYLPANLRSFGDVPTWASDGRWISLQLVEGAVAKDLAALKAGSERLQGGRSRTVGGRPAWLGHDMSNEVLLWMDRPGYGVRLYTRGLPQAEIQRIAEGVTVR</sequence>
<evidence type="ECO:0008006" key="4">
    <source>
        <dbReference type="Google" id="ProtNLM"/>
    </source>
</evidence>
<keyword evidence="1" id="KW-0472">Membrane</keyword>
<evidence type="ECO:0000256" key="1">
    <source>
        <dbReference type="SAM" id="Phobius"/>
    </source>
</evidence>
<evidence type="ECO:0000313" key="2">
    <source>
        <dbReference type="EMBL" id="GAA0948055.1"/>
    </source>
</evidence>
<gene>
    <name evidence="2" type="ORF">GCM10009560_65090</name>
</gene>
<keyword evidence="1" id="KW-1133">Transmembrane helix</keyword>
<dbReference type="EMBL" id="BAAAHQ010000041">
    <property type="protein sequence ID" value="GAA0948055.1"/>
    <property type="molecule type" value="Genomic_DNA"/>
</dbReference>
<dbReference type="Proteomes" id="UP001501578">
    <property type="component" value="Unassembled WGS sequence"/>
</dbReference>
<dbReference type="RefSeq" id="WP_343954010.1">
    <property type="nucleotide sequence ID" value="NZ_BAAAHQ010000041.1"/>
</dbReference>
<proteinExistence type="predicted"/>
<reference evidence="3" key="1">
    <citation type="journal article" date="2019" name="Int. J. Syst. Evol. Microbiol.">
        <title>The Global Catalogue of Microorganisms (GCM) 10K type strain sequencing project: providing services to taxonomists for standard genome sequencing and annotation.</title>
        <authorList>
            <consortium name="The Broad Institute Genomics Platform"/>
            <consortium name="The Broad Institute Genome Sequencing Center for Infectious Disease"/>
            <person name="Wu L."/>
            <person name="Ma J."/>
        </authorList>
    </citation>
    <scope>NUCLEOTIDE SEQUENCE [LARGE SCALE GENOMIC DNA]</scope>
    <source>
        <strain evidence="3">JCM 11136</strain>
    </source>
</reference>
<keyword evidence="1" id="KW-0812">Transmembrane</keyword>